<name>A0A4P7XH51_9ALTE</name>
<dbReference type="KEGG" id="hmi:soil367_06155"/>
<evidence type="ECO:0000256" key="1">
    <source>
        <dbReference type="ARBA" id="ARBA00022723"/>
    </source>
</evidence>
<dbReference type="SFLD" id="SFLDS00003">
    <property type="entry name" value="Haloacid_Dehalogenase"/>
    <property type="match status" value="1"/>
</dbReference>
<keyword evidence="3" id="KW-0460">Magnesium</keyword>
<dbReference type="PANTHER" id="PTHR43434">
    <property type="entry name" value="PHOSPHOGLYCOLATE PHOSPHATASE"/>
    <property type="match status" value="1"/>
</dbReference>
<keyword evidence="2" id="KW-0378">Hydrolase</keyword>
<dbReference type="InterPro" id="IPR036412">
    <property type="entry name" value="HAD-like_sf"/>
</dbReference>
<sequence length="234" mass="25929">MVSRSTERSNEQPGPPSTVLFDLDGTLLDTAPDFITCLNAQRERQNLPGLPPDMIRRSVSNGARAMVKLGFGLEPGHADYERTHGEFLDHYEAHLAVDSCLFPGMDALLSWLEARAIPWGIVTNKPERFTGPLLKGLELAHRCAVTICPDHVTNRKPHPESLLLAADRLGVDPRKGIYVGDHLRDIQAGREAGMFTVAARYGYIEEPEKLAEWQADLIVDDAAALLQWLQSRNA</sequence>
<dbReference type="GO" id="GO:0008967">
    <property type="term" value="F:phosphoglycolate phosphatase activity"/>
    <property type="evidence" value="ECO:0007669"/>
    <property type="project" value="TreeGrafter"/>
</dbReference>
<dbReference type="Proteomes" id="UP000298049">
    <property type="component" value="Chromosome"/>
</dbReference>
<dbReference type="AlphaFoldDB" id="A0A4P7XH51"/>
<dbReference type="FunFam" id="3.40.50.1000:FF:000022">
    <property type="entry name" value="Phosphoglycolate phosphatase"/>
    <property type="match status" value="1"/>
</dbReference>
<dbReference type="SFLD" id="SFLDG01135">
    <property type="entry name" value="C1.5.6:_HAD__Beta-PGM__Phospha"/>
    <property type="match status" value="1"/>
</dbReference>
<dbReference type="SFLD" id="SFLDG01129">
    <property type="entry name" value="C1.5:_HAD__Beta-PGM__Phosphata"/>
    <property type="match status" value="1"/>
</dbReference>
<dbReference type="GO" id="GO:0005829">
    <property type="term" value="C:cytosol"/>
    <property type="evidence" value="ECO:0007669"/>
    <property type="project" value="TreeGrafter"/>
</dbReference>
<gene>
    <name evidence="5" type="ORF">soil367_06155</name>
</gene>
<dbReference type="GO" id="GO:0006281">
    <property type="term" value="P:DNA repair"/>
    <property type="evidence" value="ECO:0007669"/>
    <property type="project" value="TreeGrafter"/>
</dbReference>
<dbReference type="Gene3D" id="3.40.50.1000">
    <property type="entry name" value="HAD superfamily/HAD-like"/>
    <property type="match status" value="1"/>
</dbReference>
<dbReference type="Gene3D" id="1.10.150.240">
    <property type="entry name" value="Putative phosphatase, domain 2"/>
    <property type="match status" value="1"/>
</dbReference>
<evidence type="ECO:0000313" key="6">
    <source>
        <dbReference type="Proteomes" id="UP000298049"/>
    </source>
</evidence>
<keyword evidence="4" id="KW-0119">Carbohydrate metabolism</keyword>
<keyword evidence="6" id="KW-1185">Reference proteome</keyword>
<dbReference type="InterPro" id="IPR006439">
    <property type="entry name" value="HAD-SF_hydro_IA"/>
</dbReference>
<dbReference type="InterPro" id="IPR023214">
    <property type="entry name" value="HAD_sf"/>
</dbReference>
<evidence type="ECO:0000256" key="2">
    <source>
        <dbReference type="ARBA" id="ARBA00022801"/>
    </source>
</evidence>
<dbReference type="NCBIfam" id="TIGR01509">
    <property type="entry name" value="HAD-SF-IA-v3"/>
    <property type="match status" value="1"/>
</dbReference>
<accession>A0A4P7XH51</accession>
<dbReference type="RefSeq" id="WP_136547924.1">
    <property type="nucleotide sequence ID" value="NZ_CP031093.1"/>
</dbReference>
<dbReference type="OrthoDB" id="9776368at2"/>
<dbReference type="SUPFAM" id="SSF56784">
    <property type="entry name" value="HAD-like"/>
    <property type="match status" value="1"/>
</dbReference>
<keyword evidence="1" id="KW-0479">Metal-binding</keyword>
<reference evidence="5 6" key="1">
    <citation type="submission" date="2018-07" db="EMBL/GenBank/DDBJ databases">
        <title>Marsedoiliclastica nanhaica gen. nov. sp. nov., a novel marine hydrocarbonoclastic bacterium isolated from an in-situ enriched hydrocarbon-degrading consortium in deep-sea sediment.</title>
        <authorList>
            <person name="Dong C."/>
            <person name="Ma T."/>
            <person name="Liu R."/>
            <person name="Shao Z."/>
        </authorList>
    </citation>
    <scope>NUCLEOTIDE SEQUENCE [LARGE SCALE GENOMIC DNA]</scope>
    <source>
        <strain evidence="6">soil36-7</strain>
    </source>
</reference>
<dbReference type="GO" id="GO:0046872">
    <property type="term" value="F:metal ion binding"/>
    <property type="evidence" value="ECO:0007669"/>
    <property type="project" value="UniProtKB-KW"/>
</dbReference>
<evidence type="ECO:0000256" key="3">
    <source>
        <dbReference type="ARBA" id="ARBA00022842"/>
    </source>
</evidence>
<dbReference type="NCBIfam" id="TIGR01549">
    <property type="entry name" value="HAD-SF-IA-v1"/>
    <property type="match status" value="1"/>
</dbReference>
<dbReference type="Pfam" id="PF13419">
    <property type="entry name" value="HAD_2"/>
    <property type="match status" value="1"/>
</dbReference>
<proteinExistence type="predicted"/>
<dbReference type="PANTHER" id="PTHR43434:SF23">
    <property type="entry name" value="PHOSPHOGLYCOLATE PHOSPHATASE"/>
    <property type="match status" value="1"/>
</dbReference>
<organism evidence="5 6">
    <name type="scientific">Hydrocarboniclastica marina</name>
    <dbReference type="NCBI Taxonomy" id="2259620"/>
    <lineage>
        <taxon>Bacteria</taxon>
        <taxon>Pseudomonadati</taxon>
        <taxon>Pseudomonadota</taxon>
        <taxon>Gammaproteobacteria</taxon>
        <taxon>Alteromonadales</taxon>
        <taxon>Alteromonadaceae</taxon>
        <taxon>Hydrocarboniclastica</taxon>
    </lineage>
</organism>
<dbReference type="InterPro" id="IPR023198">
    <property type="entry name" value="PGP-like_dom2"/>
</dbReference>
<dbReference type="InterPro" id="IPR050155">
    <property type="entry name" value="HAD-like_hydrolase_sf"/>
</dbReference>
<dbReference type="InterPro" id="IPR041492">
    <property type="entry name" value="HAD_2"/>
</dbReference>
<evidence type="ECO:0000256" key="4">
    <source>
        <dbReference type="ARBA" id="ARBA00023277"/>
    </source>
</evidence>
<dbReference type="EMBL" id="CP031093">
    <property type="protein sequence ID" value="QCF25542.1"/>
    <property type="molecule type" value="Genomic_DNA"/>
</dbReference>
<protein>
    <submittedName>
        <fullName evidence="5">Phosphoglycolate phosphatase</fullName>
    </submittedName>
</protein>
<evidence type="ECO:0000313" key="5">
    <source>
        <dbReference type="EMBL" id="QCF25542.1"/>
    </source>
</evidence>